<evidence type="ECO:0000313" key="2">
    <source>
        <dbReference type="Proteomes" id="UP000266861"/>
    </source>
</evidence>
<proteinExistence type="predicted"/>
<name>A0A397I2S3_9GLOM</name>
<dbReference type="InterPro" id="IPR011009">
    <property type="entry name" value="Kinase-like_dom_sf"/>
</dbReference>
<dbReference type="EMBL" id="PQFF01000253">
    <property type="protein sequence ID" value="RHZ69939.1"/>
    <property type="molecule type" value="Genomic_DNA"/>
</dbReference>
<dbReference type="Gene3D" id="1.10.510.10">
    <property type="entry name" value="Transferase(Phosphotransferase) domain 1"/>
    <property type="match status" value="1"/>
</dbReference>
<organism evidence="1 2">
    <name type="scientific">Diversispora epigaea</name>
    <dbReference type="NCBI Taxonomy" id="1348612"/>
    <lineage>
        <taxon>Eukaryota</taxon>
        <taxon>Fungi</taxon>
        <taxon>Fungi incertae sedis</taxon>
        <taxon>Mucoromycota</taxon>
        <taxon>Glomeromycotina</taxon>
        <taxon>Glomeromycetes</taxon>
        <taxon>Diversisporales</taxon>
        <taxon>Diversisporaceae</taxon>
        <taxon>Diversispora</taxon>
    </lineage>
</organism>
<dbReference type="SUPFAM" id="SSF56112">
    <property type="entry name" value="Protein kinase-like (PK-like)"/>
    <property type="match status" value="1"/>
</dbReference>
<sequence>MEKKSERDAVLKNQEQWKHRSFTKDPRTHIWIKELNYLKELVDIFEGFHKLDIIHSDLCPRNILAIDFNNYLYTQIFRLMGKNNKSCRFTIIAYEIIIGLLPDPDVTPDNDLALEICNGLRLKIPFHTPKLITQLMMHDAIFEELYGVE</sequence>
<dbReference type="AlphaFoldDB" id="A0A397I2S3"/>
<evidence type="ECO:0000313" key="1">
    <source>
        <dbReference type="EMBL" id="RHZ69939.1"/>
    </source>
</evidence>
<dbReference type="Proteomes" id="UP000266861">
    <property type="component" value="Unassembled WGS sequence"/>
</dbReference>
<protein>
    <recommendedName>
        <fullName evidence="3">Protein kinase domain-containing protein</fullName>
    </recommendedName>
</protein>
<accession>A0A397I2S3</accession>
<gene>
    <name evidence="1" type="ORF">Glove_276g38</name>
</gene>
<evidence type="ECO:0008006" key="3">
    <source>
        <dbReference type="Google" id="ProtNLM"/>
    </source>
</evidence>
<keyword evidence="2" id="KW-1185">Reference proteome</keyword>
<comment type="caution">
    <text evidence="1">The sequence shown here is derived from an EMBL/GenBank/DDBJ whole genome shotgun (WGS) entry which is preliminary data.</text>
</comment>
<dbReference type="OrthoDB" id="6718656at2759"/>
<reference evidence="1 2" key="1">
    <citation type="submission" date="2018-08" db="EMBL/GenBank/DDBJ databases">
        <title>Genome and evolution of the arbuscular mycorrhizal fungus Diversispora epigaea (formerly Glomus versiforme) and its bacterial endosymbionts.</title>
        <authorList>
            <person name="Sun X."/>
            <person name="Fei Z."/>
            <person name="Harrison M."/>
        </authorList>
    </citation>
    <scope>NUCLEOTIDE SEQUENCE [LARGE SCALE GENOMIC DNA]</scope>
    <source>
        <strain evidence="1 2">IT104</strain>
    </source>
</reference>